<gene>
    <name evidence="1" type="ORF">EDC44_12836</name>
</gene>
<dbReference type="OrthoDB" id="5668941at2"/>
<protein>
    <submittedName>
        <fullName evidence="1">Hemagglutinin-like protein</fullName>
    </submittedName>
</protein>
<dbReference type="GO" id="GO:0003824">
    <property type="term" value="F:catalytic activity"/>
    <property type="evidence" value="ECO:0007669"/>
    <property type="project" value="UniProtKB-ARBA"/>
</dbReference>
<dbReference type="AlphaFoldDB" id="A0A4V6NS47"/>
<comment type="caution">
    <text evidence="1">The sequence shown here is derived from an EMBL/GenBank/DDBJ whole genome shotgun (WGS) entry which is preliminary data.</text>
</comment>
<dbReference type="Proteomes" id="UP000295763">
    <property type="component" value="Unassembled WGS sequence"/>
</dbReference>
<accession>A0A4V6NS47</accession>
<dbReference type="EMBL" id="SLYB01000028">
    <property type="protein sequence ID" value="TCP92083.1"/>
    <property type="molecule type" value="Genomic_DNA"/>
</dbReference>
<dbReference type="RefSeq" id="WP_131978658.1">
    <property type="nucleotide sequence ID" value="NZ_SLYB01000028.1"/>
</dbReference>
<keyword evidence="2" id="KW-1185">Reference proteome</keyword>
<name>A0A4V6NS47_9PAST</name>
<dbReference type="InterPro" id="IPR025157">
    <property type="entry name" value="Hemagglutinin_rpt"/>
</dbReference>
<sequence length="651" mass="69255">MIIQTPYITATGADKQSNINIIGSDVSGKQGTTLTADNDINLNAQQQIHKERTQNKSSGFNAGVAIAVGNGVSFGITAGGNYGKGYGNGDDVTYRHAHIGDSSSQTTINAGNNATLKGAQVQGKGVILNAENLTIKSLQDTMKYQGKQMNVSGQVTVGYGASGSASYNQSKINADYASVVEQSGIYADDDGYQINVGNHTALTGGIITSSEKAEQDGKNSFSTGTLSATDIENHANYKGSAFGISGSATVGGGESAKEIGGVNLMSFGTNTIETSKDNNGNTIKNLNGNIGGNVLIGIGYDSDSKSSITKSGINTDNVVIRNENAQQTLTGLSVTETLEQIKTDISTEIAEHHSGKLENNFDKNKVLKELNIQVKVTKEFRENAFSTINEFVEPKQAELRDKIKQAKTEEEKTALYAEIYKLQYQKRLLETVVGIVSGTPDIAITQGTLQLAATKMREISLENSRRFPGIIDAKTGFKISNISYDSGYFDGVKLGGVRIDLDIICGKGHSRCSKNMDGSVTYIGDNNGNLSTLQDTINMNKNPDAKKLYGLTGGFQSIQGGWYTPLGVLPYKVDSFSDQLIESFAGTHDYLGGQLPRWYNSVGNTSENRKTIDNIGAGITTGVAIPISAPFALSDLISSDFVEILNQIGGL</sequence>
<proteinExistence type="predicted"/>
<evidence type="ECO:0000313" key="2">
    <source>
        <dbReference type="Proteomes" id="UP000295763"/>
    </source>
</evidence>
<dbReference type="Pfam" id="PF13332">
    <property type="entry name" value="Fil_haemagg_2"/>
    <property type="match status" value="1"/>
</dbReference>
<reference evidence="1 2" key="1">
    <citation type="submission" date="2019-03" db="EMBL/GenBank/DDBJ databases">
        <title>Genomic Encyclopedia of Type Strains, Phase IV (KMG-IV): sequencing the most valuable type-strain genomes for metagenomic binning, comparative biology and taxonomic classification.</title>
        <authorList>
            <person name="Goeker M."/>
        </authorList>
    </citation>
    <scope>NUCLEOTIDE SEQUENCE [LARGE SCALE GENOMIC DNA]</scope>
    <source>
        <strain evidence="1 2">DSM 28404</strain>
    </source>
</reference>
<evidence type="ECO:0000313" key="1">
    <source>
        <dbReference type="EMBL" id="TCP92083.1"/>
    </source>
</evidence>
<organism evidence="1 2">
    <name type="scientific">Cricetibacter osteomyelitidis</name>
    <dbReference type="NCBI Taxonomy" id="1521931"/>
    <lineage>
        <taxon>Bacteria</taxon>
        <taxon>Pseudomonadati</taxon>
        <taxon>Pseudomonadota</taxon>
        <taxon>Gammaproteobacteria</taxon>
        <taxon>Pasteurellales</taxon>
        <taxon>Pasteurellaceae</taxon>
        <taxon>Cricetibacter</taxon>
    </lineage>
</organism>